<sequence>MLNNQNENLSDDKNLENLTKETLNMASDKIANEIGGEVNEINQKVKEGGQILSQANNYINTAQQTESEFTRYIDKNPNAFDDEPIVHKKPSPSNSALIAANEMFGISHLTKLTIVVEGKQIKNYKHFELSQSTTGHHEFSLTLDYDSLGQPEDHHLENAQKYLGQRILVTFKYKNVPNGPERHFIGVVTKIGLSREHRNLGDLIFSGYSPTNLLDKALHVQSFGGNMAVSLNYVANTVLRQALDEQNYPIFTNSDFGNVGYSCQYNETHYNYLARLAETHGQQFFYDGYTVKFGKLTNPEKPLNWFLEKTLMKLIFLSKPCM</sequence>
<dbReference type="Gene3D" id="2.30.110.50">
    <property type="match status" value="1"/>
</dbReference>
<dbReference type="OrthoDB" id="727155at2"/>
<dbReference type="Proteomes" id="UP000275719">
    <property type="component" value="Unassembled WGS sequence"/>
</dbReference>
<organism evidence="1 2">
    <name type="scientific">Paenimyroides tangerinum</name>
    <dbReference type="NCBI Taxonomy" id="2488728"/>
    <lineage>
        <taxon>Bacteria</taxon>
        <taxon>Pseudomonadati</taxon>
        <taxon>Bacteroidota</taxon>
        <taxon>Flavobacteriia</taxon>
        <taxon>Flavobacteriales</taxon>
        <taxon>Flavobacteriaceae</taxon>
        <taxon>Paenimyroides</taxon>
    </lineage>
</organism>
<gene>
    <name evidence="1" type="ORF">EG240_16320</name>
</gene>
<dbReference type="RefSeq" id="WP_125020388.1">
    <property type="nucleotide sequence ID" value="NZ_RQVQ01000100.1"/>
</dbReference>
<dbReference type="AlphaFoldDB" id="A0A3P3VX82"/>
<dbReference type="EMBL" id="RQVQ01000100">
    <property type="protein sequence ID" value="RRJ86226.1"/>
    <property type="molecule type" value="Genomic_DNA"/>
</dbReference>
<evidence type="ECO:0000313" key="1">
    <source>
        <dbReference type="EMBL" id="RRJ86226.1"/>
    </source>
</evidence>
<name>A0A3P3VX82_9FLAO</name>
<accession>A0A3P3VX82</accession>
<keyword evidence="2" id="KW-1185">Reference proteome</keyword>
<protein>
    <submittedName>
        <fullName evidence="1">Uncharacterized protein</fullName>
    </submittedName>
</protein>
<evidence type="ECO:0000313" key="2">
    <source>
        <dbReference type="Proteomes" id="UP000275719"/>
    </source>
</evidence>
<dbReference type="SUPFAM" id="SSF69279">
    <property type="entry name" value="Phage tail proteins"/>
    <property type="match status" value="1"/>
</dbReference>
<comment type="caution">
    <text evidence="1">The sequence shown here is derived from an EMBL/GenBank/DDBJ whole genome shotgun (WGS) entry which is preliminary data.</text>
</comment>
<reference evidence="1 2" key="1">
    <citation type="submission" date="2018-11" db="EMBL/GenBank/DDBJ databases">
        <title>Flavobacterium sp. nov., YIM 102701-2 draft genome.</title>
        <authorList>
            <person name="Li G."/>
            <person name="Jiang Y."/>
        </authorList>
    </citation>
    <scope>NUCLEOTIDE SEQUENCE [LARGE SCALE GENOMIC DNA]</scope>
    <source>
        <strain evidence="1 2">YIM 102701-2</strain>
    </source>
</reference>
<proteinExistence type="predicted"/>
<dbReference type="Gene3D" id="3.55.50.10">
    <property type="entry name" value="Baseplate protein-like domains"/>
    <property type="match status" value="1"/>
</dbReference>